<keyword evidence="1" id="KW-0808">Transferase</keyword>
<dbReference type="Pfam" id="PF00294">
    <property type="entry name" value="PfkB"/>
    <property type="match status" value="1"/>
</dbReference>
<protein>
    <submittedName>
        <fullName evidence="4">Ribokinase</fullName>
    </submittedName>
</protein>
<keyword evidence="5" id="KW-1185">Reference proteome</keyword>
<dbReference type="GO" id="GO:0016301">
    <property type="term" value="F:kinase activity"/>
    <property type="evidence" value="ECO:0007669"/>
    <property type="project" value="UniProtKB-KW"/>
</dbReference>
<comment type="caution">
    <text evidence="4">The sequence shown here is derived from an EMBL/GenBank/DDBJ whole genome shotgun (WGS) entry which is preliminary data.</text>
</comment>
<dbReference type="InterPro" id="IPR029056">
    <property type="entry name" value="Ribokinase-like"/>
</dbReference>
<proteinExistence type="predicted"/>
<dbReference type="AlphaFoldDB" id="A0A6V8MJL0"/>
<dbReference type="PROSITE" id="PS00584">
    <property type="entry name" value="PFKB_KINASES_2"/>
    <property type="match status" value="1"/>
</dbReference>
<sequence>MISHRHSFDVVGIGVSTLDLFMVVDELPGAELVQRAETSLLQGGGPVATALVTLARLGVRTAMLDKLGDDWRGKLVLEELAKEGVAADRLTVVPGATSSIASILVRRRDGARTIVYAPGDTAELSAADLDFGFLASAKLLHLNGRHLEASLAAARWARKNGVPVSFDGGAHRYREELRELVALSDFCVVAREFASSFSGTEDQDEAAARLREQGAQTVVITAAREGSWGWDASGEVVHQPAFDAVDAVDTTGAGDAFHGGFLYGTLRGFDLQGSLRFASAVAALNTRELGGRTALPSLAEVRDFLLDS</sequence>
<organism evidence="4 5">
    <name type="scientific">Geomonas silvestris</name>
    <dbReference type="NCBI Taxonomy" id="2740184"/>
    <lineage>
        <taxon>Bacteria</taxon>
        <taxon>Pseudomonadati</taxon>
        <taxon>Thermodesulfobacteriota</taxon>
        <taxon>Desulfuromonadia</taxon>
        <taxon>Geobacterales</taxon>
        <taxon>Geobacteraceae</taxon>
        <taxon>Geomonas</taxon>
    </lineage>
</organism>
<dbReference type="InterPro" id="IPR052562">
    <property type="entry name" value="Ketohexokinase-related"/>
</dbReference>
<dbReference type="PANTHER" id="PTHR42774:SF3">
    <property type="entry name" value="KETOHEXOKINASE"/>
    <property type="match status" value="1"/>
</dbReference>
<dbReference type="SUPFAM" id="SSF53613">
    <property type="entry name" value="Ribokinase-like"/>
    <property type="match status" value="1"/>
</dbReference>
<gene>
    <name evidence="4" type="ORF">GMST_24710</name>
</gene>
<keyword evidence="2 4" id="KW-0418">Kinase</keyword>
<dbReference type="EMBL" id="BLXX01000007">
    <property type="protein sequence ID" value="GFO60146.1"/>
    <property type="molecule type" value="Genomic_DNA"/>
</dbReference>
<reference evidence="5" key="1">
    <citation type="submission" date="2020-06" db="EMBL/GenBank/DDBJ databases">
        <title>Draft genomic sequence of Geomonas sp. Red330.</title>
        <authorList>
            <person name="Itoh H."/>
            <person name="Zhenxing X."/>
            <person name="Ushijima N."/>
            <person name="Masuda Y."/>
            <person name="Shiratori Y."/>
            <person name="Senoo K."/>
        </authorList>
    </citation>
    <scope>NUCLEOTIDE SEQUENCE [LARGE SCALE GENOMIC DNA]</scope>
    <source>
        <strain evidence="5">Red330</strain>
    </source>
</reference>
<dbReference type="PANTHER" id="PTHR42774">
    <property type="entry name" value="PHOSPHOTRANSFERASE SYSTEM TRANSPORT PROTEIN"/>
    <property type="match status" value="1"/>
</dbReference>
<accession>A0A6V8MJL0</accession>
<evidence type="ECO:0000259" key="3">
    <source>
        <dbReference type="Pfam" id="PF00294"/>
    </source>
</evidence>
<dbReference type="InterPro" id="IPR011611">
    <property type="entry name" value="PfkB_dom"/>
</dbReference>
<dbReference type="Proteomes" id="UP000556026">
    <property type="component" value="Unassembled WGS sequence"/>
</dbReference>
<feature type="domain" description="Carbohydrate kinase PfkB" evidence="3">
    <location>
        <begin position="10"/>
        <end position="296"/>
    </location>
</feature>
<dbReference type="RefSeq" id="WP_183354968.1">
    <property type="nucleotide sequence ID" value="NZ_BLXX01000007.1"/>
</dbReference>
<evidence type="ECO:0000256" key="2">
    <source>
        <dbReference type="ARBA" id="ARBA00022777"/>
    </source>
</evidence>
<evidence type="ECO:0000313" key="5">
    <source>
        <dbReference type="Proteomes" id="UP000556026"/>
    </source>
</evidence>
<evidence type="ECO:0000313" key="4">
    <source>
        <dbReference type="EMBL" id="GFO60146.1"/>
    </source>
</evidence>
<dbReference type="InterPro" id="IPR002173">
    <property type="entry name" value="Carboh/pur_kinase_PfkB_CS"/>
</dbReference>
<name>A0A6V8MJL0_9BACT</name>
<evidence type="ECO:0000256" key="1">
    <source>
        <dbReference type="ARBA" id="ARBA00022679"/>
    </source>
</evidence>
<dbReference type="Gene3D" id="3.40.1190.20">
    <property type="match status" value="1"/>
</dbReference>